<reference evidence="8 9" key="1">
    <citation type="submission" date="2024-08" db="EMBL/GenBank/DDBJ databases">
        <authorList>
            <person name="Cucini C."/>
            <person name="Frati F."/>
        </authorList>
    </citation>
    <scope>NUCLEOTIDE SEQUENCE [LARGE SCALE GENOMIC DNA]</scope>
</reference>
<evidence type="ECO:0000256" key="1">
    <source>
        <dbReference type="ARBA" id="ARBA00004141"/>
    </source>
</evidence>
<evidence type="ECO:0000256" key="6">
    <source>
        <dbReference type="SAM" id="Phobius"/>
    </source>
</evidence>
<dbReference type="Gene3D" id="1.20.1070.10">
    <property type="entry name" value="Rhodopsin 7-helix transmembrane proteins"/>
    <property type="match status" value="1"/>
</dbReference>
<keyword evidence="9" id="KW-1185">Reference proteome</keyword>
<feature type="transmembrane region" description="Helical" evidence="6">
    <location>
        <begin position="629"/>
        <end position="650"/>
    </location>
</feature>
<dbReference type="Proteomes" id="UP001642540">
    <property type="component" value="Unassembled WGS sequence"/>
</dbReference>
<evidence type="ECO:0000256" key="3">
    <source>
        <dbReference type="ARBA" id="ARBA00022989"/>
    </source>
</evidence>
<name>A0ABP1S452_9HEXA</name>
<feature type="compositionally biased region" description="Polar residues" evidence="5">
    <location>
        <begin position="843"/>
        <end position="871"/>
    </location>
</feature>
<dbReference type="InterPro" id="IPR017981">
    <property type="entry name" value="GPCR_2-like_7TM"/>
</dbReference>
<evidence type="ECO:0000256" key="4">
    <source>
        <dbReference type="ARBA" id="ARBA00023136"/>
    </source>
</evidence>
<feature type="transmembrane region" description="Helical" evidence="6">
    <location>
        <begin position="769"/>
        <end position="789"/>
    </location>
</feature>
<dbReference type="InterPro" id="IPR000832">
    <property type="entry name" value="GPCR_2_secretin-like"/>
</dbReference>
<keyword evidence="3 6" id="KW-1133">Transmembrane helix</keyword>
<keyword evidence="4 6" id="KW-0472">Membrane</keyword>
<accession>A0ABP1S452</accession>
<dbReference type="PANTHER" id="PTHR45902">
    <property type="entry name" value="LATROPHILIN RECEPTOR-LIKE PROTEIN A"/>
    <property type="match status" value="1"/>
</dbReference>
<proteinExistence type="predicted"/>
<organism evidence="8 9">
    <name type="scientific">Orchesella dallaii</name>
    <dbReference type="NCBI Taxonomy" id="48710"/>
    <lineage>
        <taxon>Eukaryota</taxon>
        <taxon>Metazoa</taxon>
        <taxon>Ecdysozoa</taxon>
        <taxon>Arthropoda</taxon>
        <taxon>Hexapoda</taxon>
        <taxon>Collembola</taxon>
        <taxon>Entomobryomorpha</taxon>
        <taxon>Entomobryoidea</taxon>
        <taxon>Orchesellidae</taxon>
        <taxon>Orchesellinae</taxon>
        <taxon>Orchesella</taxon>
    </lineage>
</organism>
<feature type="transmembrane region" description="Helical" evidence="6">
    <location>
        <begin position="795"/>
        <end position="814"/>
    </location>
</feature>
<dbReference type="PROSITE" id="PS50261">
    <property type="entry name" value="G_PROTEIN_RECEP_F2_4"/>
    <property type="match status" value="1"/>
</dbReference>
<protein>
    <recommendedName>
        <fullName evidence="7">G-protein coupled receptors family 2 profile 2 domain-containing protein</fullName>
    </recommendedName>
</protein>
<feature type="region of interest" description="Disordered" evidence="5">
    <location>
        <begin position="833"/>
        <end position="871"/>
    </location>
</feature>
<keyword evidence="2 6" id="KW-0812">Transmembrane</keyword>
<evidence type="ECO:0000256" key="5">
    <source>
        <dbReference type="SAM" id="MobiDB-lite"/>
    </source>
</evidence>
<gene>
    <name evidence="8" type="ORF">ODALV1_LOCUS29221</name>
</gene>
<dbReference type="CDD" id="cd15039">
    <property type="entry name" value="7tmB3_Methuselah-like"/>
    <property type="match status" value="1"/>
</dbReference>
<feature type="transmembrane region" description="Helical" evidence="6">
    <location>
        <begin position="523"/>
        <end position="545"/>
    </location>
</feature>
<evidence type="ECO:0000259" key="7">
    <source>
        <dbReference type="PROSITE" id="PS50261"/>
    </source>
</evidence>
<sequence>MKLHHQNGDILLLFIVLNFSMFFVRAMKTLDPSFNKTLNESPSHHHLEESTKYPILIPEPDVDIEYLVLTNESSIDWEGGFKRCSSCKDTFGPPANYMVTPSSCRCDKKCIKYGDCCATALKEIRQIPKEPWWRCVKLPNSTNAVRMISKCPSSYPNNLNKQLCENTTCPSKDSIPNYASLCPLLDVPVLHNGTRDLYRSIYCARCHSVSNKDIYSIRPDIICSDYFQNQNQTDWEAFNKRAVYQQGKLQWSDPFDPSLYCTLYFQEFQPNVIGSLIPDVRYCPYYAVDECSLELKQEEDHVLHNLCHSYMEMVLVNVSDGTKSTFKQFKNPHCAKCRMPDLDIKKAKCKERSRGPSATFHSTRMFTKVDSAPVGINILLHFSLDMDDGYVGYTSKCDDDEIWDFIRLKCVPVICPKGFDLVDGDCEKAFVDEDDTTTNETSSGSDKTSLGSNSSEPCFLIILNAGEYKLLQNGSLLVNHSHNSTVVAFQPHEYEQYNGSSMSICAKNVDQTFERSFAPALSYLSNILLALSVLFSLLHVILYIILQKMRNLPGTNLLCLTTCLLISQFIFLTLINASNKVVCVVASITMHYFFLASFFWMNIMSFDIWRTFSSEFLVRRYSGDSVKTFLKYSSFAWVTPLVIVVVAVLTDFTLPDALLMDPDFGLLFKKIRPLYGNNLCWINQKLSLFLFFAFPVALIILCNLTLFTLTVKTMLLQHREGDKFINGSNNSGSKAKAVMSANGVQRNKVPLHGCNSMSTKKSDEIRLKLYAKLALIMGLTWILGFLSAFTNWEWLRYPFVLFNGLQGTFIFFAFDFKLKIWHMLKEEFGWEKKKSSKRHNGDDTGSSDMTRRGTTTISSTLDKSSKTNSNI</sequence>
<evidence type="ECO:0000256" key="2">
    <source>
        <dbReference type="ARBA" id="ARBA00022692"/>
    </source>
</evidence>
<dbReference type="InterPro" id="IPR053231">
    <property type="entry name" value="GPCR_LN-TM7"/>
</dbReference>
<dbReference type="PANTHER" id="PTHR45902:SF3">
    <property type="entry name" value="G-PROTEIN COUPLED RECEPTORS FAMILY 2 PROFILE 2 DOMAIN-CONTAINING PROTEIN"/>
    <property type="match status" value="1"/>
</dbReference>
<dbReference type="Pfam" id="PF00002">
    <property type="entry name" value="7tm_2"/>
    <property type="match status" value="1"/>
</dbReference>
<feature type="domain" description="G-protein coupled receptors family 2 profile 2" evidence="7">
    <location>
        <begin position="521"/>
        <end position="818"/>
    </location>
</feature>
<feature type="transmembrane region" description="Helical" evidence="6">
    <location>
        <begin position="557"/>
        <end position="577"/>
    </location>
</feature>
<dbReference type="EMBL" id="CAXLJM020000151">
    <property type="protein sequence ID" value="CAL8143006.1"/>
    <property type="molecule type" value="Genomic_DNA"/>
</dbReference>
<evidence type="ECO:0000313" key="9">
    <source>
        <dbReference type="Proteomes" id="UP001642540"/>
    </source>
</evidence>
<comment type="subcellular location">
    <subcellularLocation>
        <location evidence="1">Membrane</location>
        <topology evidence="1">Multi-pass membrane protein</topology>
    </subcellularLocation>
</comment>
<feature type="transmembrane region" description="Helical" evidence="6">
    <location>
        <begin position="589"/>
        <end position="609"/>
    </location>
</feature>
<evidence type="ECO:0000313" key="8">
    <source>
        <dbReference type="EMBL" id="CAL8143006.1"/>
    </source>
</evidence>
<feature type="transmembrane region" description="Helical" evidence="6">
    <location>
        <begin position="688"/>
        <end position="709"/>
    </location>
</feature>
<comment type="caution">
    <text evidence="8">The sequence shown here is derived from an EMBL/GenBank/DDBJ whole genome shotgun (WGS) entry which is preliminary data.</text>
</comment>